<dbReference type="EMBL" id="CAMXCT020000110">
    <property type="protein sequence ID" value="CAL1127314.1"/>
    <property type="molecule type" value="Genomic_DNA"/>
</dbReference>
<dbReference type="AlphaFoldDB" id="A0A9P1FEE9"/>
<protein>
    <submittedName>
        <fullName evidence="2">Uncharacterized protein</fullName>
    </submittedName>
</protein>
<reference evidence="2" key="1">
    <citation type="submission" date="2022-10" db="EMBL/GenBank/DDBJ databases">
        <authorList>
            <person name="Chen Y."/>
            <person name="Dougan E. K."/>
            <person name="Chan C."/>
            <person name="Rhodes N."/>
            <person name="Thang M."/>
        </authorList>
    </citation>
    <scope>NUCLEOTIDE SEQUENCE</scope>
</reference>
<evidence type="ECO:0000313" key="4">
    <source>
        <dbReference type="Proteomes" id="UP001152797"/>
    </source>
</evidence>
<feature type="region of interest" description="Disordered" evidence="1">
    <location>
        <begin position="168"/>
        <end position="267"/>
    </location>
</feature>
<feature type="compositionally biased region" description="Basic and acidic residues" evidence="1">
    <location>
        <begin position="365"/>
        <end position="399"/>
    </location>
</feature>
<accession>A0A9P1FEE9</accession>
<reference evidence="3" key="2">
    <citation type="submission" date="2024-04" db="EMBL/GenBank/DDBJ databases">
        <authorList>
            <person name="Chen Y."/>
            <person name="Shah S."/>
            <person name="Dougan E. K."/>
            <person name="Thang M."/>
            <person name="Chan C."/>
        </authorList>
    </citation>
    <scope>NUCLEOTIDE SEQUENCE [LARGE SCALE GENOMIC DNA]</scope>
</reference>
<proteinExistence type="predicted"/>
<dbReference type="EMBL" id="CAMXCT030000110">
    <property type="protein sequence ID" value="CAL4761251.1"/>
    <property type="molecule type" value="Genomic_DNA"/>
</dbReference>
<sequence>MEREVAHAHELLDLAKTRKCHEAMFYLGTAQIKELPSFFGLPEATGGVGRREIAAVTEQRLKTSPQATLGATGEATAAADFDSEGPARAASGVNAAHEDSARQMAKGAGKHLRDSARQMAKGAEKHLRPGYCDSARQMAKGAGKHLRESARQMAKGAGKHLRDSARQMAKGAGKHLRDSARQMAKGAEKHLRDSARQMAKGAEKHLRDSARQMAKGAGKHLRDSARQIAKGAGKHLRESARQMAKGAGKHLRPKLRKAAKSAGKGAAERLYEREEHLPGQGRCGAFEAKATASRCFLKPVENLRDSAWQMAKGAEKHLRTAPGRWAPGSIESQATASRCFLKPVENFKESARQMAKGAGKHLRKRPADGERRAEEPEGGQKRRQRDSARQMAKGAEKHLRPGYSAGKAFKERSICRAKGAAEPLKPSLGQGPAHAYTSKSHEDLTKDSEVRTMLRCHAEADVQDVPLLFLRQPSGFSVATLRLSLLFAELLGAAKVAAPCGEGGRSNFHRANIGAAREFRSIRGRTECYAKGPIVRIAWARMFVACLTRAKVAAPCREVCRSNFHRANIGAAREFRSIRGRTECYAKGPIVRIAWARMFADVQDVPLLFFTLGPSLQDGCLMRQLEFRRLRHRVAKVVGRIFIAPTLVLRENFGAFVVAWNADCSDLLRLAMKNPFEQGYAKPTALKFCVFACRHHAMADIPKMPIDEDSEIEAACLTRAKVAAPCREGCRSNFHRAKIGVAREFRSIRGRTECYAKGPIVRMAWDCSDLLRLAMKNPFEQGYAKPTAFKFCAFACQFRSIRGRTECYAKGPIVRITRDCSDLLRLAMKDPFEQGYAKPTALKFCVFACRIVLNGQQHAPDILRFMFERGIPLSIYCDVSAACGIYVSFEI</sequence>
<organism evidence="2">
    <name type="scientific">Cladocopium goreaui</name>
    <dbReference type="NCBI Taxonomy" id="2562237"/>
    <lineage>
        <taxon>Eukaryota</taxon>
        <taxon>Sar</taxon>
        <taxon>Alveolata</taxon>
        <taxon>Dinophyceae</taxon>
        <taxon>Suessiales</taxon>
        <taxon>Symbiodiniaceae</taxon>
        <taxon>Cladocopium</taxon>
    </lineage>
</organism>
<evidence type="ECO:0000313" key="3">
    <source>
        <dbReference type="EMBL" id="CAL1127314.1"/>
    </source>
</evidence>
<feature type="compositionally biased region" description="Basic and acidic residues" evidence="1">
    <location>
        <begin position="175"/>
        <end position="210"/>
    </location>
</feature>
<evidence type="ECO:0000256" key="1">
    <source>
        <dbReference type="SAM" id="MobiDB-lite"/>
    </source>
</evidence>
<feature type="region of interest" description="Disordered" evidence="1">
    <location>
        <begin position="352"/>
        <end position="402"/>
    </location>
</feature>
<keyword evidence="4" id="KW-1185">Reference proteome</keyword>
<gene>
    <name evidence="2" type="ORF">C1SCF055_LOCUS2383</name>
</gene>
<dbReference type="EMBL" id="CAMXCT010000110">
    <property type="protein sequence ID" value="CAI3973939.1"/>
    <property type="molecule type" value="Genomic_DNA"/>
</dbReference>
<name>A0A9P1FEE9_9DINO</name>
<evidence type="ECO:0000313" key="2">
    <source>
        <dbReference type="EMBL" id="CAI3973939.1"/>
    </source>
</evidence>
<feature type="region of interest" description="Disordered" evidence="1">
    <location>
        <begin position="421"/>
        <end position="444"/>
    </location>
</feature>
<feature type="compositionally biased region" description="Basic residues" evidence="1">
    <location>
        <begin position="247"/>
        <end position="259"/>
    </location>
</feature>
<comment type="caution">
    <text evidence="2">The sequence shown here is derived from an EMBL/GenBank/DDBJ whole genome shotgun (WGS) entry which is preliminary data.</text>
</comment>
<dbReference type="Proteomes" id="UP001152797">
    <property type="component" value="Unassembled WGS sequence"/>
</dbReference>